<organism evidence="3 4">
    <name type="scientific">Amniculicola lignicola CBS 123094</name>
    <dbReference type="NCBI Taxonomy" id="1392246"/>
    <lineage>
        <taxon>Eukaryota</taxon>
        <taxon>Fungi</taxon>
        <taxon>Dikarya</taxon>
        <taxon>Ascomycota</taxon>
        <taxon>Pezizomycotina</taxon>
        <taxon>Dothideomycetes</taxon>
        <taxon>Pleosporomycetidae</taxon>
        <taxon>Pleosporales</taxon>
        <taxon>Amniculicolaceae</taxon>
        <taxon>Amniculicola</taxon>
    </lineage>
</organism>
<dbReference type="GO" id="GO:0003700">
    <property type="term" value="F:DNA-binding transcription factor activity"/>
    <property type="evidence" value="ECO:0007669"/>
    <property type="project" value="InterPro"/>
</dbReference>
<evidence type="ECO:0000313" key="3">
    <source>
        <dbReference type="EMBL" id="KAF2003271.1"/>
    </source>
</evidence>
<dbReference type="EMBL" id="ML977573">
    <property type="protein sequence ID" value="KAF2003271.1"/>
    <property type="molecule type" value="Genomic_DNA"/>
</dbReference>
<evidence type="ECO:0000313" key="4">
    <source>
        <dbReference type="Proteomes" id="UP000799779"/>
    </source>
</evidence>
<protein>
    <recommendedName>
        <fullName evidence="2">BZIP domain-containing protein</fullName>
    </recommendedName>
</protein>
<feature type="domain" description="BZIP" evidence="2">
    <location>
        <begin position="208"/>
        <end position="222"/>
    </location>
</feature>
<evidence type="ECO:0000256" key="1">
    <source>
        <dbReference type="SAM" id="MobiDB-lite"/>
    </source>
</evidence>
<feature type="compositionally biased region" description="Low complexity" evidence="1">
    <location>
        <begin position="261"/>
        <end position="272"/>
    </location>
</feature>
<dbReference type="PROSITE" id="PS00036">
    <property type="entry name" value="BZIP_BASIC"/>
    <property type="match status" value="1"/>
</dbReference>
<reference evidence="3" key="1">
    <citation type="journal article" date="2020" name="Stud. Mycol.">
        <title>101 Dothideomycetes genomes: a test case for predicting lifestyles and emergence of pathogens.</title>
        <authorList>
            <person name="Haridas S."/>
            <person name="Albert R."/>
            <person name="Binder M."/>
            <person name="Bloem J."/>
            <person name="Labutti K."/>
            <person name="Salamov A."/>
            <person name="Andreopoulos B."/>
            <person name="Baker S."/>
            <person name="Barry K."/>
            <person name="Bills G."/>
            <person name="Bluhm B."/>
            <person name="Cannon C."/>
            <person name="Castanera R."/>
            <person name="Culley D."/>
            <person name="Daum C."/>
            <person name="Ezra D."/>
            <person name="Gonzalez J."/>
            <person name="Henrissat B."/>
            <person name="Kuo A."/>
            <person name="Liang C."/>
            <person name="Lipzen A."/>
            <person name="Lutzoni F."/>
            <person name="Magnuson J."/>
            <person name="Mondo S."/>
            <person name="Nolan M."/>
            <person name="Ohm R."/>
            <person name="Pangilinan J."/>
            <person name="Park H.-J."/>
            <person name="Ramirez L."/>
            <person name="Alfaro M."/>
            <person name="Sun H."/>
            <person name="Tritt A."/>
            <person name="Yoshinaga Y."/>
            <person name="Zwiers L.-H."/>
            <person name="Turgeon B."/>
            <person name="Goodwin S."/>
            <person name="Spatafora J."/>
            <person name="Crous P."/>
            <person name="Grigoriev I."/>
        </authorList>
    </citation>
    <scope>NUCLEOTIDE SEQUENCE</scope>
    <source>
        <strain evidence="3">CBS 123094</strain>
    </source>
</reference>
<proteinExistence type="predicted"/>
<dbReference type="AlphaFoldDB" id="A0A6A5WSV5"/>
<name>A0A6A5WSV5_9PLEO</name>
<dbReference type="Proteomes" id="UP000799779">
    <property type="component" value="Unassembled WGS sequence"/>
</dbReference>
<gene>
    <name evidence="3" type="ORF">P154DRAFT_573264</name>
</gene>
<evidence type="ECO:0000259" key="2">
    <source>
        <dbReference type="PROSITE" id="PS00036"/>
    </source>
</evidence>
<keyword evidence="4" id="KW-1185">Reference proteome</keyword>
<accession>A0A6A5WSV5</accession>
<feature type="compositionally biased region" description="Pro residues" evidence="1">
    <location>
        <begin position="296"/>
        <end position="306"/>
    </location>
</feature>
<sequence>MRPPVVQIQPEPVARLHNVALKGIVESKCEQASKRHENGGILVTKEFAVKEGTIERMEYRRADGRLVRITAILLGRVQGYTPSPIVEINKLIEPRGSGAPIRKGSANSVAPTPTRAAKAYTNPLSAYTQVTAQPAYPFSSRTTSGRLNAEQSLYHIGPPVQRIPVPIESNKDQLEQGRVRFMAFRTSTGNDIEIPVDVQAASSTTTERRGRNASASARCRARKKHNLKQQLDETLEDVERLRKERDYFKSLVLQQQYANAAPSNASSSEAGAGFTGSPYSGYNGGLEQPGTSFPVPTLPPNAPSATPPQLFSP</sequence>
<dbReference type="InterPro" id="IPR004827">
    <property type="entry name" value="bZIP"/>
</dbReference>
<feature type="region of interest" description="Disordered" evidence="1">
    <location>
        <begin position="261"/>
        <end position="313"/>
    </location>
</feature>